<evidence type="ECO:0000313" key="3">
    <source>
        <dbReference type="Proteomes" id="UP000830167"/>
    </source>
</evidence>
<proteinExistence type="predicted"/>
<evidence type="ECO:0000313" key="2">
    <source>
        <dbReference type="EMBL" id="UOF89281.1"/>
    </source>
</evidence>
<reference evidence="2" key="1">
    <citation type="submission" date="2021-12" db="EMBL/GenBank/DDBJ databases">
        <title>Alicyclobacillaceae gen. nov., sp. nov., isolated from chalcocite enrichment system.</title>
        <authorList>
            <person name="Jiang Z."/>
        </authorList>
    </citation>
    <scope>NUCLEOTIDE SEQUENCE</scope>
    <source>
        <strain evidence="2">MYW30-H2</strain>
    </source>
</reference>
<feature type="domain" description="DinB-like" evidence="1">
    <location>
        <begin position="11"/>
        <end position="151"/>
    </location>
</feature>
<evidence type="ECO:0000259" key="1">
    <source>
        <dbReference type="Pfam" id="PF12867"/>
    </source>
</evidence>
<dbReference type="Pfam" id="PF12867">
    <property type="entry name" value="DinB_2"/>
    <property type="match status" value="1"/>
</dbReference>
<dbReference type="RefSeq" id="WP_347435969.1">
    <property type="nucleotide sequence ID" value="NZ_CP089291.1"/>
</dbReference>
<name>A0ABY4CIM3_9BACL</name>
<dbReference type="EMBL" id="CP089291">
    <property type="protein sequence ID" value="UOF89281.1"/>
    <property type="molecule type" value="Genomic_DNA"/>
</dbReference>
<organism evidence="2 3">
    <name type="scientific">Fodinisporobacter ferrooxydans</name>
    <dbReference type="NCBI Taxonomy" id="2901836"/>
    <lineage>
        <taxon>Bacteria</taxon>
        <taxon>Bacillati</taxon>
        <taxon>Bacillota</taxon>
        <taxon>Bacilli</taxon>
        <taxon>Bacillales</taxon>
        <taxon>Alicyclobacillaceae</taxon>
        <taxon>Fodinisporobacter</taxon>
    </lineage>
</organism>
<dbReference type="Gene3D" id="1.20.120.450">
    <property type="entry name" value="dinb family like domain"/>
    <property type="match status" value="1"/>
</dbReference>
<sequence length="162" mass="19079">MNCQEEIKQIQERIDQIIRVTKELPEDLIRWKPDADVWSIMQILCHINEATPYWLHEIQQVVNMPGTEWGRGLQHEGRLAAVAQTDQRSIHDVIQELENSKKQVQDVLGSLREEALKIESPSRNPRFGTKPMEFIVDHLIIEHLGKHLQQINRNIQQFREIH</sequence>
<dbReference type="InterPro" id="IPR034660">
    <property type="entry name" value="DinB/YfiT-like"/>
</dbReference>
<gene>
    <name evidence="2" type="ORF">LSG31_15405</name>
</gene>
<dbReference type="SUPFAM" id="SSF109854">
    <property type="entry name" value="DinB/YfiT-like putative metalloenzymes"/>
    <property type="match status" value="1"/>
</dbReference>
<dbReference type="InterPro" id="IPR024775">
    <property type="entry name" value="DinB-like"/>
</dbReference>
<keyword evidence="3" id="KW-1185">Reference proteome</keyword>
<protein>
    <submittedName>
        <fullName evidence="2">DinB family protein</fullName>
    </submittedName>
</protein>
<accession>A0ABY4CIM3</accession>
<dbReference type="Proteomes" id="UP000830167">
    <property type="component" value="Chromosome"/>
</dbReference>